<comment type="caution">
    <text evidence="2">The sequence shown here is derived from an EMBL/GenBank/DDBJ whole genome shotgun (WGS) entry which is preliminary data.</text>
</comment>
<name>A0A7W3SZA8_9ACTN</name>
<sequence>MRRGQFPHIDGVVDEPDCQHIEGPVRGGGSVGGITLHARARAADGLCPHCGSPSGRVHGRYLRRLSGAAASGAWVMIGLLVRRYRCLNSACTAVTFVEQVAGLTSPHVRFTLLLREMLTSIAVALAGRRGASPRRL</sequence>
<reference evidence="3" key="1">
    <citation type="submission" date="2019-10" db="EMBL/GenBank/DDBJ databases">
        <title>Streptomyces sp. nov., a novel actinobacterium isolated from alkaline environment.</title>
        <authorList>
            <person name="Golinska P."/>
        </authorList>
    </citation>
    <scope>NUCLEOTIDE SEQUENCE [LARGE SCALE GENOMIC DNA]</scope>
    <source>
        <strain evidence="3">DSM 42108</strain>
    </source>
</reference>
<dbReference type="Pfam" id="PF14690">
    <property type="entry name" value="Zn_ribbon_ISL3"/>
    <property type="match status" value="1"/>
</dbReference>
<keyword evidence="3" id="KW-1185">Reference proteome</keyword>
<organism evidence="2 3">
    <name type="scientific">Streptomyces calidiresistens</name>
    <dbReference type="NCBI Taxonomy" id="1485586"/>
    <lineage>
        <taxon>Bacteria</taxon>
        <taxon>Bacillati</taxon>
        <taxon>Actinomycetota</taxon>
        <taxon>Actinomycetes</taxon>
        <taxon>Kitasatosporales</taxon>
        <taxon>Streptomycetaceae</taxon>
        <taxon>Streptomyces</taxon>
    </lineage>
</organism>
<dbReference type="EMBL" id="VKHS01000002">
    <property type="protein sequence ID" value="MBB0228013.1"/>
    <property type="molecule type" value="Genomic_DNA"/>
</dbReference>
<evidence type="ECO:0000259" key="1">
    <source>
        <dbReference type="Pfam" id="PF14690"/>
    </source>
</evidence>
<dbReference type="AlphaFoldDB" id="A0A7W3SZA8"/>
<dbReference type="InterPro" id="IPR029261">
    <property type="entry name" value="Transposase_Znf"/>
</dbReference>
<evidence type="ECO:0000313" key="3">
    <source>
        <dbReference type="Proteomes" id="UP000530234"/>
    </source>
</evidence>
<protein>
    <recommendedName>
        <fullName evidence="1">Transposase IS204/IS1001/IS1096/IS1165 zinc-finger domain-containing protein</fullName>
    </recommendedName>
</protein>
<evidence type="ECO:0000313" key="2">
    <source>
        <dbReference type="EMBL" id="MBB0228013.1"/>
    </source>
</evidence>
<proteinExistence type="predicted"/>
<dbReference type="Proteomes" id="UP000530234">
    <property type="component" value="Unassembled WGS sequence"/>
</dbReference>
<gene>
    <name evidence="2" type="ORF">FOE67_00425</name>
</gene>
<feature type="domain" description="Transposase IS204/IS1001/IS1096/IS1165 zinc-finger" evidence="1">
    <location>
        <begin position="46"/>
        <end position="87"/>
    </location>
</feature>
<accession>A0A7W3SZA8</accession>
<dbReference type="RefSeq" id="WP_323383929.1">
    <property type="nucleotide sequence ID" value="NZ_VKHS01000002.1"/>
</dbReference>